<dbReference type="InterPro" id="IPR037066">
    <property type="entry name" value="Plug_dom_sf"/>
</dbReference>
<dbReference type="Pfam" id="PF13715">
    <property type="entry name" value="CarbopepD_reg_2"/>
    <property type="match status" value="1"/>
</dbReference>
<gene>
    <name evidence="10" type="ORF">ACFO6W_08720</name>
</gene>
<dbReference type="InterPro" id="IPR023997">
    <property type="entry name" value="TonB-dep_OMP_SusC/RagA_CS"/>
</dbReference>
<dbReference type="NCBIfam" id="TIGR04056">
    <property type="entry name" value="OMP_RagA_SusC"/>
    <property type="match status" value="1"/>
</dbReference>
<evidence type="ECO:0000256" key="2">
    <source>
        <dbReference type="ARBA" id="ARBA00022448"/>
    </source>
</evidence>
<keyword evidence="3 7" id="KW-1134">Transmembrane beta strand</keyword>
<dbReference type="PROSITE" id="PS52016">
    <property type="entry name" value="TONB_DEPENDENT_REC_3"/>
    <property type="match status" value="1"/>
</dbReference>
<keyword evidence="6 7" id="KW-0998">Cell outer membrane</keyword>
<evidence type="ECO:0000256" key="3">
    <source>
        <dbReference type="ARBA" id="ARBA00022452"/>
    </source>
</evidence>
<evidence type="ECO:0000256" key="1">
    <source>
        <dbReference type="ARBA" id="ARBA00004571"/>
    </source>
</evidence>
<dbReference type="SUPFAM" id="SSF49464">
    <property type="entry name" value="Carboxypeptidase regulatory domain-like"/>
    <property type="match status" value="1"/>
</dbReference>
<feature type="chain" id="PRO_5047225103" evidence="8">
    <location>
        <begin position="20"/>
        <end position="1122"/>
    </location>
</feature>
<evidence type="ECO:0000313" key="10">
    <source>
        <dbReference type="EMBL" id="MFC4673771.1"/>
    </source>
</evidence>
<keyword evidence="2 7" id="KW-0813">Transport</keyword>
<name>A0ABV9KW13_9BACT</name>
<evidence type="ECO:0000256" key="6">
    <source>
        <dbReference type="ARBA" id="ARBA00023237"/>
    </source>
</evidence>
<dbReference type="InterPro" id="IPR023996">
    <property type="entry name" value="TonB-dep_OMP_SusC/RagA"/>
</dbReference>
<keyword evidence="4 7" id="KW-0812">Transmembrane</keyword>
<dbReference type="InterPro" id="IPR008969">
    <property type="entry name" value="CarboxyPept-like_regulatory"/>
</dbReference>
<evidence type="ECO:0000259" key="9">
    <source>
        <dbReference type="Pfam" id="PF07715"/>
    </source>
</evidence>
<keyword evidence="10" id="KW-0675">Receptor</keyword>
<dbReference type="SUPFAM" id="SSF56935">
    <property type="entry name" value="Porins"/>
    <property type="match status" value="1"/>
</dbReference>
<evidence type="ECO:0000256" key="8">
    <source>
        <dbReference type="SAM" id="SignalP"/>
    </source>
</evidence>
<organism evidence="10 11">
    <name type="scientific">Dysgonomonas termitidis</name>
    <dbReference type="NCBI Taxonomy" id="1516126"/>
    <lineage>
        <taxon>Bacteria</taxon>
        <taxon>Pseudomonadati</taxon>
        <taxon>Bacteroidota</taxon>
        <taxon>Bacteroidia</taxon>
        <taxon>Bacteroidales</taxon>
        <taxon>Dysgonomonadaceae</taxon>
        <taxon>Dysgonomonas</taxon>
    </lineage>
</organism>
<dbReference type="Proteomes" id="UP001596023">
    <property type="component" value="Unassembled WGS sequence"/>
</dbReference>
<keyword evidence="5 7" id="KW-0472">Membrane</keyword>
<protein>
    <submittedName>
        <fullName evidence="10">TonB-dependent receptor</fullName>
    </submittedName>
</protein>
<reference evidence="11" key="1">
    <citation type="journal article" date="2019" name="Int. J. Syst. Evol. Microbiol.">
        <title>The Global Catalogue of Microorganisms (GCM) 10K type strain sequencing project: providing services to taxonomists for standard genome sequencing and annotation.</title>
        <authorList>
            <consortium name="The Broad Institute Genomics Platform"/>
            <consortium name="The Broad Institute Genome Sequencing Center for Infectious Disease"/>
            <person name="Wu L."/>
            <person name="Ma J."/>
        </authorList>
    </citation>
    <scope>NUCLEOTIDE SEQUENCE [LARGE SCALE GENOMIC DNA]</scope>
    <source>
        <strain evidence="11">CCUG 66188</strain>
    </source>
</reference>
<comment type="similarity">
    <text evidence="7">Belongs to the TonB-dependent receptor family.</text>
</comment>
<dbReference type="InterPro" id="IPR012910">
    <property type="entry name" value="Plug_dom"/>
</dbReference>
<keyword evidence="8" id="KW-0732">Signal</keyword>
<evidence type="ECO:0000256" key="4">
    <source>
        <dbReference type="ARBA" id="ARBA00022692"/>
    </source>
</evidence>
<dbReference type="Gene3D" id="2.40.170.20">
    <property type="entry name" value="TonB-dependent receptor, beta-barrel domain"/>
    <property type="match status" value="1"/>
</dbReference>
<comment type="subcellular location">
    <subcellularLocation>
        <location evidence="1 7">Cell outer membrane</location>
        <topology evidence="1 7">Multi-pass membrane protein</topology>
    </subcellularLocation>
</comment>
<proteinExistence type="inferred from homology"/>
<feature type="domain" description="TonB-dependent receptor plug" evidence="9">
    <location>
        <begin position="203"/>
        <end position="307"/>
    </location>
</feature>
<dbReference type="EMBL" id="JBHSGN010000063">
    <property type="protein sequence ID" value="MFC4673771.1"/>
    <property type="molecule type" value="Genomic_DNA"/>
</dbReference>
<dbReference type="Pfam" id="PF07715">
    <property type="entry name" value="Plug"/>
    <property type="match status" value="1"/>
</dbReference>
<evidence type="ECO:0000313" key="11">
    <source>
        <dbReference type="Proteomes" id="UP001596023"/>
    </source>
</evidence>
<evidence type="ECO:0000256" key="5">
    <source>
        <dbReference type="ARBA" id="ARBA00023136"/>
    </source>
</evidence>
<sequence length="1122" mass="124266">MQRKTLSLCVLFFICFSLAVFPQSKEKIDLTLNNVTLKEFFSTIEKKLGYSFMYSNVDIDDSKRISVDAKNADINSLLISALKNQAISYEISSNKIILTKAGSITPLQTQPQKKIRGNIVDDLNEPVIGVSVVIKGTTRGTTTDVDGNFDIDASSGETLLISYVGFEKQEIRIGNQTSFDIRLKEDNKVLDEVVVIGYGTLKKSDLTGSLASVDTKDITTKATSNPVEALQGVVAGVNIQKNSGLAGAGAAVKIRGVNTFGSNEPLYVIDGFPGDISTVNPNDIASMEILKDAAAAAIYGSVAANGVVIVTTKNGKQGKIQVDINSYVSITETAKRLKMLDADGYLTVHKRMYDEYNKYASQPVNLPAYLTNPGTNNTNWQDEVFRTGLSSTQSIAVRGGQGDTRYALSGNLTEEKGIVLSNNLMQQNARMKISTKKNIFTIDGNLAFTGKKRKTPNFSLKEVYMISPLVAVYDENEKDGFALTNWGDIPNNVNVMANNHYITSWTKSQEVAGNIAVGVDIMKGLTFKTSYSYRGNNTQSYYHNPPFTSDIKNPYEYAYYEENRSYWDEQVFDNLLNYNATFNKHSVNAMLGTSLDLQSYNWNSVGVEGKKTIYSIDNGSIITSELPEGFLDPFFMTIGAGKGGTYSADGSKYKYNRMSYFGRVNYSFDNRYLLQFTFRRDGSSKFGKDSRFGNFPSLALGWRITEEAFFPENTPVSNLKLRASWGKLGNEVALGYYAHQALITTYNSLYMGYVQGDGNNPWPGSIAMGLENKKLQWETTVSKNIGLDYGFLNNKITGTINYFNNTTEDLLITKRLAPSAGLENPTLNVGKMRNTGLEFEFTYAESSGDFKYNVGFNVSLLKNKMVALADEDQILLGTGLKFGTEHFPNQTRVGYPIGAFFLYKTDGIFQTEAEVNAHRNDKGELLQENAKPGDIRFADTNGDGVIDDNDKVYSGTGLPKAEINLTLGASFKGFDFSALIGSGWGHKLYNANRYFYEGMNSGSNFLASTLDSWTPENTNSNVPRAVLQDPNGNTRESDRFLESGDFIRLRQIQIGYSLPKSLLAKMKSENLRIYISGENLLTWTKYKGIDPEFAPSGVLNTGVDRYIFPFTRSYVLGIQYTF</sequence>
<dbReference type="NCBIfam" id="TIGR04057">
    <property type="entry name" value="SusC_RagA_signa"/>
    <property type="match status" value="1"/>
</dbReference>
<dbReference type="Gene3D" id="2.60.40.1120">
    <property type="entry name" value="Carboxypeptidase-like, regulatory domain"/>
    <property type="match status" value="1"/>
</dbReference>
<dbReference type="RefSeq" id="WP_379995383.1">
    <property type="nucleotide sequence ID" value="NZ_JBHSGN010000063.1"/>
</dbReference>
<keyword evidence="11" id="KW-1185">Reference proteome</keyword>
<dbReference type="Gene3D" id="2.170.130.10">
    <property type="entry name" value="TonB-dependent receptor, plug domain"/>
    <property type="match status" value="1"/>
</dbReference>
<accession>A0ABV9KW13</accession>
<comment type="caution">
    <text evidence="10">The sequence shown here is derived from an EMBL/GenBank/DDBJ whole genome shotgun (WGS) entry which is preliminary data.</text>
</comment>
<dbReference type="InterPro" id="IPR039426">
    <property type="entry name" value="TonB-dep_rcpt-like"/>
</dbReference>
<dbReference type="InterPro" id="IPR036942">
    <property type="entry name" value="Beta-barrel_TonB_sf"/>
</dbReference>
<feature type="signal peptide" evidence="8">
    <location>
        <begin position="1"/>
        <end position="19"/>
    </location>
</feature>
<evidence type="ECO:0000256" key="7">
    <source>
        <dbReference type="PROSITE-ProRule" id="PRU01360"/>
    </source>
</evidence>